<evidence type="ECO:0000256" key="8">
    <source>
        <dbReference type="ARBA" id="ARBA00023319"/>
    </source>
</evidence>
<dbReference type="PRINTS" id="PR01537">
    <property type="entry name" value="INTRLKN1R1F"/>
</dbReference>
<name>A0AAW0P0H5_9GOBI</name>
<keyword evidence="6" id="KW-1015">Disulfide bond</keyword>
<protein>
    <submittedName>
        <fullName evidence="13">Uncharacterized protein</fullName>
    </submittedName>
</protein>
<keyword evidence="14" id="KW-1185">Reference proteome</keyword>
<dbReference type="InterPro" id="IPR015621">
    <property type="entry name" value="IL-1_rcpt_fam"/>
</dbReference>
<keyword evidence="4" id="KW-0378">Hydrolase</keyword>
<dbReference type="GO" id="GO:0016787">
    <property type="term" value="F:hydrolase activity"/>
    <property type="evidence" value="ECO:0007669"/>
    <property type="project" value="UniProtKB-KW"/>
</dbReference>
<dbReference type="SUPFAM" id="SSF48726">
    <property type="entry name" value="Immunoglobulin"/>
    <property type="match status" value="2"/>
</dbReference>
<dbReference type="InterPro" id="IPR003599">
    <property type="entry name" value="Ig_sub"/>
</dbReference>
<comment type="similarity">
    <text evidence="1">Belongs to the interleukin-1 receptor family.</text>
</comment>
<feature type="transmembrane region" description="Helical" evidence="10">
    <location>
        <begin position="263"/>
        <end position="288"/>
    </location>
</feature>
<evidence type="ECO:0000313" key="13">
    <source>
        <dbReference type="EMBL" id="KAK7905096.1"/>
    </source>
</evidence>
<reference evidence="14" key="1">
    <citation type="submission" date="2024-04" db="EMBL/GenBank/DDBJ databases">
        <title>Salinicola lusitanus LLJ914,a marine bacterium isolated from the Okinawa Trough.</title>
        <authorList>
            <person name="Li J."/>
        </authorList>
    </citation>
    <scope>NUCLEOTIDE SEQUENCE [LARGE SCALE GENOMIC DNA]</scope>
</reference>
<dbReference type="PANTHER" id="PTHR11890:SF3">
    <property type="entry name" value="INTERLEUKIN-1 RECEPTOR TYPE 2"/>
    <property type="match status" value="1"/>
</dbReference>
<keyword evidence="10" id="KW-0812">Transmembrane</keyword>
<gene>
    <name evidence="13" type="ORF">WMY93_017703</name>
</gene>
<evidence type="ECO:0000259" key="11">
    <source>
        <dbReference type="PROSITE" id="PS50104"/>
    </source>
</evidence>
<evidence type="ECO:0000256" key="1">
    <source>
        <dbReference type="ARBA" id="ARBA00009752"/>
    </source>
</evidence>
<dbReference type="Pfam" id="PF01582">
    <property type="entry name" value="TIR"/>
    <property type="match status" value="1"/>
</dbReference>
<sequence>MGETLWLLNITLEDAGTYETVVRTPHKCYRQQTKLVVDEPVCPCGRPRTAGQILAKKVTDRLSCPLTDYTKKLSHYGVSYNITWYKGCERIEPDQGRFHYWGMYLKVEQVESEDEGSYTCTLTFNLGGVEGSVSETIDAEVNGDYYLLPQVREPANDVVKAEVGTNLTKRCLVFVPCEGNPLLDVDLYWMLPDSFITHDPLERVYSTHKRIVERQEEGVWMDMWLIFSKLKEEDFNLNYTCVAVSGRGSPECYFTLLHTEPNLLLPICLALGFCLLLFILCASVYHLFKVDLVLWMRETFSGLYRSTASDGKLFDAYVAFPQSCAAGWADEVERFALHTLPQVLEEACGYALFIPGRDCLPGEALIDSVEENIQASRRILLLYTASTFSKKYCSNNNTLLSRPTTNHTDANCQVNKSMDQLDTCKDQLKGSKDHFISSKDQLNSSKDQLNSSKDQLNSSKNLHNTMLNNLNISKDHFHLNTSKDNILINKNLSSKKEQISISLNHLNSSKNHLCQNTSKDHLHLNTSLDQITTNNNTERPMNTRKEQISISLNHLNTTMNSTKEHLTTTKVHFSPGQDLHSEKEEMCGHARTQLECVAAMHRALLERSLKVILVELEELGPSDVEQLPESVRHLRQTQGAVCWWKTQRRARTRWRTVCMRRTEDTEDIETPLSSCVSPNCRFWKEVRYRMPV</sequence>
<proteinExistence type="inferred from homology"/>
<keyword evidence="10" id="KW-0472">Membrane</keyword>
<dbReference type="GO" id="GO:0004908">
    <property type="term" value="F:interleukin-1 receptor activity"/>
    <property type="evidence" value="ECO:0007669"/>
    <property type="project" value="InterPro"/>
</dbReference>
<evidence type="ECO:0000256" key="2">
    <source>
        <dbReference type="ARBA" id="ARBA00022729"/>
    </source>
</evidence>
<dbReference type="Gene3D" id="2.60.40.10">
    <property type="entry name" value="Immunoglobulins"/>
    <property type="match status" value="3"/>
</dbReference>
<dbReference type="InterPro" id="IPR000157">
    <property type="entry name" value="TIR_dom"/>
</dbReference>
<accession>A0AAW0P0H5</accession>
<dbReference type="SUPFAM" id="SSF52200">
    <property type="entry name" value="Toll/Interleukin receptor TIR domain"/>
    <property type="match status" value="2"/>
</dbReference>
<organism evidence="13 14">
    <name type="scientific">Mugilogobius chulae</name>
    <name type="common">yellowstripe goby</name>
    <dbReference type="NCBI Taxonomy" id="88201"/>
    <lineage>
        <taxon>Eukaryota</taxon>
        <taxon>Metazoa</taxon>
        <taxon>Chordata</taxon>
        <taxon>Craniata</taxon>
        <taxon>Vertebrata</taxon>
        <taxon>Euteleostomi</taxon>
        <taxon>Actinopterygii</taxon>
        <taxon>Neopterygii</taxon>
        <taxon>Teleostei</taxon>
        <taxon>Neoteleostei</taxon>
        <taxon>Acanthomorphata</taxon>
        <taxon>Gobiaria</taxon>
        <taxon>Gobiiformes</taxon>
        <taxon>Gobioidei</taxon>
        <taxon>Gobiidae</taxon>
        <taxon>Gobionellinae</taxon>
        <taxon>Mugilogobius</taxon>
    </lineage>
</organism>
<keyword evidence="2" id="KW-0732">Signal</keyword>
<feature type="domain" description="Ig-like" evidence="12">
    <location>
        <begin position="51"/>
        <end position="138"/>
    </location>
</feature>
<comment type="caution">
    <text evidence="13">The sequence shown here is derived from an EMBL/GenBank/DDBJ whole genome shotgun (WGS) entry which is preliminary data.</text>
</comment>
<keyword evidence="5" id="KW-0520">NAD</keyword>
<evidence type="ECO:0000256" key="5">
    <source>
        <dbReference type="ARBA" id="ARBA00023027"/>
    </source>
</evidence>
<dbReference type="SMART" id="SM00409">
    <property type="entry name" value="IG"/>
    <property type="match status" value="2"/>
</dbReference>
<dbReference type="Proteomes" id="UP001460270">
    <property type="component" value="Unassembled WGS sequence"/>
</dbReference>
<keyword evidence="7" id="KW-0325">Glycoprotein</keyword>
<dbReference type="PANTHER" id="PTHR11890">
    <property type="entry name" value="INTERLEUKIN-1 RECEPTOR FAMILY MEMBER"/>
    <property type="match status" value="1"/>
</dbReference>
<keyword evidence="8" id="KW-0393">Immunoglobulin domain</keyword>
<dbReference type="InterPro" id="IPR013783">
    <property type="entry name" value="Ig-like_fold"/>
</dbReference>
<dbReference type="InterPro" id="IPR007110">
    <property type="entry name" value="Ig-like_dom"/>
</dbReference>
<dbReference type="AlphaFoldDB" id="A0AAW0P0H5"/>
<evidence type="ECO:0000313" key="14">
    <source>
        <dbReference type="Proteomes" id="UP001460270"/>
    </source>
</evidence>
<dbReference type="InterPro" id="IPR036179">
    <property type="entry name" value="Ig-like_dom_sf"/>
</dbReference>
<dbReference type="PROSITE" id="PS50104">
    <property type="entry name" value="TIR"/>
    <property type="match status" value="1"/>
</dbReference>
<evidence type="ECO:0000256" key="9">
    <source>
        <dbReference type="SAM" id="MobiDB-lite"/>
    </source>
</evidence>
<dbReference type="FunFam" id="2.60.40.10:FF:000188">
    <property type="entry name" value="Interleukin-1 receptor accessory protein-like 1"/>
    <property type="match status" value="1"/>
</dbReference>
<evidence type="ECO:0000259" key="12">
    <source>
        <dbReference type="PROSITE" id="PS50835"/>
    </source>
</evidence>
<dbReference type="PROSITE" id="PS50835">
    <property type="entry name" value="IG_LIKE"/>
    <property type="match status" value="1"/>
</dbReference>
<feature type="domain" description="TIR" evidence="11">
    <location>
        <begin position="312"/>
        <end position="466"/>
    </location>
</feature>
<dbReference type="InterPro" id="IPR004074">
    <property type="entry name" value="IL-1_rcpt_I/II-typ"/>
</dbReference>
<dbReference type="EMBL" id="JBBPFD010000012">
    <property type="protein sequence ID" value="KAK7905096.1"/>
    <property type="molecule type" value="Genomic_DNA"/>
</dbReference>
<keyword evidence="3" id="KW-0677">Repeat</keyword>
<keyword evidence="10" id="KW-1133">Transmembrane helix</keyword>
<evidence type="ECO:0000256" key="10">
    <source>
        <dbReference type="SAM" id="Phobius"/>
    </source>
</evidence>
<dbReference type="InterPro" id="IPR035897">
    <property type="entry name" value="Toll_tir_struct_dom_sf"/>
</dbReference>
<evidence type="ECO:0000256" key="6">
    <source>
        <dbReference type="ARBA" id="ARBA00023157"/>
    </source>
</evidence>
<dbReference type="PRINTS" id="PR01536">
    <property type="entry name" value="INTRLKN1R12F"/>
</dbReference>
<feature type="region of interest" description="Disordered" evidence="9">
    <location>
        <begin position="440"/>
        <end position="460"/>
    </location>
</feature>
<evidence type="ECO:0000256" key="7">
    <source>
        <dbReference type="ARBA" id="ARBA00023180"/>
    </source>
</evidence>
<evidence type="ECO:0000256" key="4">
    <source>
        <dbReference type="ARBA" id="ARBA00022801"/>
    </source>
</evidence>
<dbReference type="Gene3D" id="3.40.50.10140">
    <property type="entry name" value="Toll/interleukin-1 receptor homology (TIR) domain"/>
    <property type="match status" value="2"/>
</dbReference>
<evidence type="ECO:0000256" key="3">
    <source>
        <dbReference type="ARBA" id="ARBA00022737"/>
    </source>
</evidence>